<evidence type="ECO:0000313" key="2">
    <source>
        <dbReference type="Proteomes" id="UP000317839"/>
    </source>
</evidence>
<protein>
    <submittedName>
        <fullName evidence="1">SGNH/GDSL hydrolase family protein</fullName>
    </submittedName>
</protein>
<keyword evidence="2" id="KW-1185">Reference proteome</keyword>
<evidence type="ECO:0000313" key="1">
    <source>
        <dbReference type="EMBL" id="TQV77226.1"/>
    </source>
</evidence>
<proteinExistence type="predicted"/>
<dbReference type="OrthoDB" id="6194308at2"/>
<organism evidence="1 2">
    <name type="scientific">Aliikangiella marina</name>
    <dbReference type="NCBI Taxonomy" id="1712262"/>
    <lineage>
        <taxon>Bacteria</taxon>
        <taxon>Pseudomonadati</taxon>
        <taxon>Pseudomonadota</taxon>
        <taxon>Gammaproteobacteria</taxon>
        <taxon>Oceanospirillales</taxon>
        <taxon>Pleioneaceae</taxon>
        <taxon>Aliikangiella</taxon>
    </lineage>
</organism>
<dbReference type="CDD" id="cd00229">
    <property type="entry name" value="SGNH_hydrolase"/>
    <property type="match status" value="1"/>
</dbReference>
<gene>
    <name evidence="1" type="ORF">FLL45_04575</name>
</gene>
<comment type="caution">
    <text evidence="1">The sequence shown here is derived from an EMBL/GenBank/DDBJ whole genome shotgun (WGS) entry which is preliminary data.</text>
</comment>
<dbReference type="Proteomes" id="UP000317839">
    <property type="component" value="Unassembled WGS sequence"/>
</dbReference>
<reference evidence="1 2" key="1">
    <citation type="submission" date="2019-06" db="EMBL/GenBank/DDBJ databases">
        <title>Draft genome of Aliikangiella marina GYP-15.</title>
        <authorList>
            <person name="Wang G."/>
        </authorList>
    </citation>
    <scope>NUCLEOTIDE SEQUENCE [LARGE SCALE GENOMIC DNA]</scope>
    <source>
        <strain evidence="1 2">GYP-15</strain>
    </source>
</reference>
<keyword evidence="1" id="KW-0378">Hydrolase</keyword>
<dbReference type="SUPFAM" id="SSF52266">
    <property type="entry name" value="SGNH hydrolase"/>
    <property type="match status" value="1"/>
</dbReference>
<dbReference type="InterPro" id="IPR036514">
    <property type="entry name" value="SGNH_hydro_sf"/>
</dbReference>
<name>A0A545TJ76_9GAMM</name>
<dbReference type="GO" id="GO:0016788">
    <property type="term" value="F:hydrolase activity, acting on ester bonds"/>
    <property type="evidence" value="ECO:0007669"/>
    <property type="project" value="UniProtKB-ARBA"/>
</dbReference>
<dbReference type="EMBL" id="VIKR01000001">
    <property type="protein sequence ID" value="TQV77226.1"/>
    <property type="molecule type" value="Genomic_DNA"/>
</dbReference>
<dbReference type="AlphaFoldDB" id="A0A545TJ76"/>
<accession>A0A545TJ76</accession>
<dbReference type="Gene3D" id="3.40.50.1110">
    <property type="entry name" value="SGNH hydrolase"/>
    <property type="match status" value="1"/>
</dbReference>
<sequence length="278" mass="31659">MRMSVPVSSERLKWIKRKVLVANEGEFIVKCNEFKQSKRILAEGDSWFSYPLGGGASNIILQLNSLYRPKDATILRKSSNGDEIAQMFAGNQKLENIQLLRDIHFDYFLVSGGGNDIVGVIDFELIVKKSNKAEPQPADFFNQELLNLRLDTIIMSYRNMLAYVRKFSKNKKIQIISHTYAYPRIKKGAKVLGLIEVGPWIAPFTSGIIPAAHHFKAIDYLIDQMAERLLALADAEDNFHVIDTRKLVKANQWNDEIHPTDKGFETIGQKFKEKIDSL</sequence>